<protein>
    <recommendedName>
        <fullName evidence="4">PNPLA domain-containing protein</fullName>
    </recommendedName>
</protein>
<dbReference type="Pfam" id="PF01734">
    <property type="entry name" value="Patatin"/>
    <property type="match status" value="1"/>
</dbReference>
<comment type="caution">
    <text evidence="5">The sequence shown here is derived from an EMBL/GenBank/DDBJ whole genome shotgun (WGS) entry which is preliminary data.</text>
</comment>
<feature type="domain" description="PNPLA" evidence="4">
    <location>
        <begin position="18"/>
        <end position="217"/>
    </location>
</feature>
<dbReference type="STRING" id="254877.A0A1V6SIK5"/>
<dbReference type="Pfam" id="PF17390">
    <property type="entry name" value="Bac_rhamnosid_C"/>
    <property type="match status" value="1"/>
</dbReference>
<dbReference type="Gene3D" id="2.60.420.10">
    <property type="entry name" value="Maltose phosphorylase, domain 3"/>
    <property type="match status" value="1"/>
</dbReference>
<dbReference type="InterPro" id="IPR011990">
    <property type="entry name" value="TPR-like_helical_dom_sf"/>
</dbReference>
<dbReference type="SUPFAM" id="SSF52540">
    <property type="entry name" value="P-loop containing nucleoside triphosphate hydrolases"/>
    <property type="match status" value="1"/>
</dbReference>
<evidence type="ECO:0000313" key="5">
    <source>
        <dbReference type="EMBL" id="OQE13559.1"/>
    </source>
</evidence>
<dbReference type="Gene3D" id="3.40.1090.10">
    <property type="entry name" value="Cytosolic phospholipase A2 catalytic domain"/>
    <property type="match status" value="1"/>
</dbReference>
<dbReference type="Gene3D" id="3.40.50.300">
    <property type="entry name" value="P-loop containing nucleotide triphosphate hydrolases"/>
    <property type="match status" value="1"/>
</dbReference>
<feature type="active site" description="Nucleophile" evidence="3">
    <location>
        <position position="64"/>
    </location>
</feature>
<keyword evidence="3" id="KW-0378">Hydrolase</keyword>
<dbReference type="GO" id="GO:0043531">
    <property type="term" value="F:ADP binding"/>
    <property type="evidence" value="ECO:0007669"/>
    <property type="project" value="InterPro"/>
</dbReference>
<dbReference type="GO" id="GO:0046486">
    <property type="term" value="P:glycerolipid metabolic process"/>
    <property type="evidence" value="ECO:0007669"/>
    <property type="project" value="UniProtKB-ARBA"/>
</dbReference>
<reference evidence="6" key="1">
    <citation type="journal article" date="2017" name="Nat. Microbiol.">
        <title>Global analysis of biosynthetic gene clusters reveals vast potential of secondary metabolite production in Penicillium species.</title>
        <authorList>
            <person name="Nielsen J.C."/>
            <person name="Grijseels S."/>
            <person name="Prigent S."/>
            <person name="Ji B."/>
            <person name="Dainat J."/>
            <person name="Nielsen K.F."/>
            <person name="Frisvad J.C."/>
            <person name="Workman M."/>
            <person name="Nielsen J."/>
        </authorList>
    </citation>
    <scope>NUCLEOTIDE SEQUENCE [LARGE SCALE GENOMIC DNA]</scope>
    <source>
        <strain evidence="6">IBT 14082</strain>
    </source>
</reference>
<dbReference type="Gene3D" id="1.50.10.10">
    <property type="match status" value="1"/>
</dbReference>
<keyword evidence="2" id="KW-0802">TPR repeat</keyword>
<dbReference type="GO" id="GO:0016042">
    <property type="term" value="P:lipid catabolic process"/>
    <property type="evidence" value="ECO:0007669"/>
    <property type="project" value="UniProtKB-UniRule"/>
</dbReference>
<dbReference type="GO" id="GO:0016787">
    <property type="term" value="F:hydrolase activity"/>
    <property type="evidence" value="ECO:0007669"/>
    <property type="project" value="UniProtKB-UniRule"/>
</dbReference>
<dbReference type="EMBL" id="MLQL01000046">
    <property type="protein sequence ID" value="OQE13559.1"/>
    <property type="molecule type" value="Genomic_DNA"/>
</dbReference>
<feature type="short sequence motif" description="GXSXG" evidence="3">
    <location>
        <begin position="62"/>
        <end position="66"/>
    </location>
</feature>
<evidence type="ECO:0000256" key="3">
    <source>
        <dbReference type="PROSITE-ProRule" id="PRU01161"/>
    </source>
</evidence>
<proteinExistence type="predicted"/>
<organism evidence="5 6">
    <name type="scientific">Penicillium flavigenum</name>
    <dbReference type="NCBI Taxonomy" id="254877"/>
    <lineage>
        <taxon>Eukaryota</taxon>
        <taxon>Fungi</taxon>
        <taxon>Dikarya</taxon>
        <taxon>Ascomycota</taxon>
        <taxon>Pezizomycotina</taxon>
        <taxon>Eurotiomycetes</taxon>
        <taxon>Eurotiomycetidae</taxon>
        <taxon>Eurotiales</taxon>
        <taxon>Aspergillaceae</taxon>
        <taxon>Penicillium</taxon>
    </lineage>
</organism>
<dbReference type="Proteomes" id="UP000191342">
    <property type="component" value="Unassembled WGS sequence"/>
</dbReference>
<accession>A0A1V6SIK5</accession>
<evidence type="ECO:0000256" key="1">
    <source>
        <dbReference type="ARBA" id="ARBA00023098"/>
    </source>
</evidence>
<dbReference type="CDD" id="cd07216">
    <property type="entry name" value="Pat17_PNPLA8_PNPLA9_like3"/>
    <property type="match status" value="1"/>
</dbReference>
<dbReference type="SUPFAM" id="SSF48452">
    <property type="entry name" value="TPR-like"/>
    <property type="match status" value="2"/>
</dbReference>
<dbReference type="PANTHER" id="PTHR46082:SF6">
    <property type="entry name" value="AAA+ ATPASE DOMAIN-CONTAINING PROTEIN-RELATED"/>
    <property type="match status" value="1"/>
</dbReference>
<keyword evidence="6" id="KW-1185">Reference proteome</keyword>
<dbReference type="InterPro" id="IPR008928">
    <property type="entry name" value="6-hairpin_glycosidase_sf"/>
</dbReference>
<feature type="active site" description="Proton acceptor" evidence="3">
    <location>
        <position position="204"/>
    </location>
</feature>
<dbReference type="PANTHER" id="PTHR46082">
    <property type="entry name" value="ATP/GTP-BINDING PROTEIN-RELATED"/>
    <property type="match status" value="1"/>
</dbReference>
<dbReference type="Pfam" id="PF00931">
    <property type="entry name" value="NB-ARC"/>
    <property type="match status" value="1"/>
</dbReference>
<dbReference type="InterPro" id="IPR002182">
    <property type="entry name" value="NB-ARC"/>
</dbReference>
<keyword evidence="3" id="KW-0442">Lipid degradation</keyword>
<gene>
    <name evidence="5" type="ORF">PENFLA_c046G07430</name>
</gene>
<dbReference type="InterPro" id="IPR012341">
    <property type="entry name" value="6hp_glycosidase-like_sf"/>
</dbReference>
<dbReference type="InterPro" id="IPR027417">
    <property type="entry name" value="P-loop_NTPase"/>
</dbReference>
<dbReference type="InterPro" id="IPR019734">
    <property type="entry name" value="TPR_rpt"/>
</dbReference>
<dbReference type="InterPro" id="IPR053137">
    <property type="entry name" value="NLR-like"/>
</dbReference>
<evidence type="ECO:0000313" key="6">
    <source>
        <dbReference type="Proteomes" id="UP000191342"/>
    </source>
</evidence>
<feature type="short sequence motif" description="GXGXXG" evidence="3">
    <location>
        <begin position="22"/>
        <end position="27"/>
    </location>
</feature>
<dbReference type="PROSITE" id="PS51635">
    <property type="entry name" value="PNPLA"/>
    <property type="match status" value="1"/>
</dbReference>
<dbReference type="InterPro" id="IPR035398">
    <property type="entry name" value="Bac_rhamnosid_C"/>
</dbReference>
<evidence type="ECO:0000256" key="2">
    <source>
        <dbReference type="PROSITE-ProRule" id="PRU00339"/>
    </source>
</evidence>
<evidence type="ECO:0000259" key="4">
    <source>
        <dbReference type="PROSITE" id="PS51635"/>
    </source>
</evidence>
<dbReference type="InterPro" id="IPR016035">
    <property type="entry name" value="Acyl_Trfase/lysoPLipase"/>
</dbReference>
<feature type="short sequence motif" description="DGA/G" evidence="3">
    <location>
        <begin position="204"/>
        <end position="206"/>
    </location>
</feature>
<dbReference type="SUPFAM" id="SSF52151">
    <property type="entry name" value="FabD/lysophospholipase-like"/>
    <property type="match status" value="1"/>
</dbReference>
<keyword evidence="1 3" id="KW-0443">Lipid metabolism</keyword>
<dbReference type="PROSITE" id="PS50005">
    <property type="entry name" value="TPR"/>
    <property type="match status" value="1"/>
</dbReference>
<dbReference type="InterPro" id="IPR054491">
    <property type="entry name" value="MGH1-like_GH"/>
</dbReference>
<sequence>MAAETGPSPLDTNGLCLLSLDGGGVRGLSSLLILKDIMTQLNSEREDSQVLKPCDVFDLIGGTSTGGLIAIMLGRLEMDVDACILAYTELMESVFSEKINNVPVDWSGNIVSQYDSKKLKRAIENVVTRAGLSPTDLMNDEKPRRSKTFVCTTSKDTLQVTRLRSYSVSNEIMVPATICDAALATSAATKFFDPVSIGNHQFVDGAFGANNPIEEVEEEAADIWCTSSRALKPLVKCLVSIGTGDTAQLPMDDNVVKFLSKTLVRLATKPEGTERRFMARWSNEVKGKRYFRFNVKQGLQQVQMNEFEKQSVIESATYAYLHHYSQKLQVRDCICNLSQKEAKTSIDFEITIREHGARLACQRILQTINSPDNPFHHGKAACWVVPFERNPRYVDREVVGKVKRRIFAKSRAERIAIYGLGGIGKTQIALELAYQTRELYPDCAILWLPAVDMESLQQAYQTAADQLGIVLDETKKDVKTIVRDHLSKPSTGRWLLIYDNADEIDMWIESKNSTTGGLKNYLPTSDQGAIVFTTRSNKVAQYLAATDIIQIPEMNEHKATRVLRNSLVDKELLHDTESTRQLLNRLTFLPLAIVQAASFVNENRLTLASYVELLDGQEQTAIELLSEDFEDKGRYKSIRNPVATTWLTSFEQIRRQNRLATDYLCFMACIREKDVLVSLLPPASNVERQKAIGLLSSYSFVRQRSKDTRLDMHRLVHLATRNWLRSVNLLRKCQLDVLLGLDVRFPDLDHLYQSELRSTVPHALQVLDRTAGEDPLPERIHVLHKVARSQLMDGRYGEAEILWIESIKIAETLYGPDSEYARAGRSGLVSIYSRRGKLEEAIKLCKEIIETQKRLHGSDSIEAMRARYQLSSAYCVAGDHEKAGELCRDVIPHYLRTLGPGAIETLDAIVCLTLTYVFTERLLDATELSTQSLQIHRKAFGSDNPRTVRAISGMGILYIKRWRLKEAESLFTEAVEIQKRIFGSEHPETVTGMSWLATTWMYQGRHKDAVALRTECLRCSVQIYGLDHRYTQIHYSYLEIWTKPRTLYTFLRHNFPRIQRSEMILSRRSHYPRVKVHRFWYGRRQPKNDPLLREIQEAVKVGPVSTLPSLPSDHQSWLHLIEDPEYRTARPHAEVLQQLFSNTIDSTTNIEANAILYFVLQDAQSLATELNDKTALENWRKTATKLKVAANEKLWDASSGLYFDNKTTTMRPQDGNAWAIKANLTQSTAQAAQVSNALKSRWGKYGAPAPEAGKTVSPFISGFDLQGHYLANKPNSALDLIRLEWGFMLNDPRMTQSTFIEGYATDGSLHYAPYTNDARVSHAHGWSTGPTYALTAYAAGIQLTGAGGPTWVIAPQVGDLTFVDAGFEAAKGKFSTSFRRSGKGVDKFTFVTPANTTGDFVLAGARGSLVSEGGQRVKLVNGKASGLKGCSWKLRSG</sequence>
<name>A0A1V6SIK5_9EURO</name>
<dbReference type="OrthoDB" id="1577640at2759"/>
<dbReference type="GO" id="GO:0005975">
    <property type="term" value="P:carbohydrate metabolic process"/>
    <property type="evidence" value="ECO:0007669"/>
    <property type="project" value="InterPro"/>
</dbReference>
<feature type="repeat" description="TPR" evidence="2">
    <location>
        <begin position="948"/>
        <end position="981"/>
    </location>
</feature>
<dbReference type="Pfam" id="PF22422">
    <property type="entry name" value="MGH1-like_GH"/>
    <property type="match status" value="1"/>
</dbReference>
<dbReference type="Gene3D" id="1.25.40.10">
    <property type="entry name" value="Tetratricopeptide repeat domain"/>
    <property type="match status" value="2"/>
</dbReference>
<dbReference type="SUPFAM" id="SSF48208">
    <property type="entry name" value="Six-hairpin glycosidases"/>
    <property type="match status" value="1"/>
</dbReference>
<dbReference type="Pfam" id="PF13424">
    <property type="entry name" value="TPR_12"/>
    <property type="match status" value="2"/>
</dbReference>
<dbReference type="InterPro" id="IPR002641">
    <property type="entry name" value="PNPLA_dom"/>
</dbReference>